<dbReference type="Proteomes" id="UP000320333">
    <property type="component" value="Unassembled WGS sequence"/>
</dbReference>
<organism evidence="3 4">
    <name type="scientific">Chytriomyces confervae</name>
    <dbReference type="NCBI Taxonomy" id="246404"/>
    <lineage>
        <taxon>Eukaryota</taxon>
        <taxon>Fungi</taxon>
        <taxon>Fungi incertae sedis</taxon>
        <taxon>Chytridiomycota</taxon>
        <taxon>Chytridiomycota incertae sedis</taxon>
        <taxon>Chytridiomycetes</taxon>
        <taxon>Chytridiales</taxon>
        <taxon>Chytriomycetaceae</taxon>
        <taxon>Chytriomyces</taxon>
    </lineage>
</organism>
<evidence type="ECO:0000313" key="3">
    <source>
        <dbReference type="EMBL" id="TPX75433.1"/>
    </source>
</evidence>
<dbReference type="Gene3D" id="6.20.130.10">
    <property type="match status" value="1"/>
</dbReference>
<evidence type="ECO:0000256" key="1">
    <source>
        <dbReference type="SAM" id="MobiDB-lite"/>
    </source>
</evidence>
<keyword evidence="4" id="KW-1185">Reference proteome</keyword>
<accession>A0A507FGP4</accession>
<dbReference type="OrthoDB" id="5587740at2759"/>
<dbReference type="PANTHER" id="PTHR28174:SF1">
    <property type="entry name" value="LARGE RIBOSOMAL SUBUNIT PROTEIN BL31M"/>
    <property type="match status" value="1"/>
</dbReference>
<dbReference type="Pfam" id="PF21492">
    <property type="entry name" value="bL31_N"/>
    <property type="match status" value="1"/>
</dbReference>
<dbReference type="STRING" id="246404.A0A507FGP4"/>
<evidence type="ECO:0000259" key="2">
    <source>
        <dbReference type="Pfam" id="PF21492"/>
    </source>
</evidence>
<dbReference type="InterPro" id="IPR034600">
    <property type="entry name" value="Ribosomal_bL31m"/>
</dbReference>
<proteinExistence type="predicted"/>
<evidence type="ECO:0000313" key="4">
    <source>
        <dbReference type="Proteomes" id="UP000320333"/>
    </source>
</evidence>
<comment type="caution">
    <text evidence="3">The sequence shown here is derived from an EMBL/GenBank/DDBJ whole genome shotgun (WGS) entry which is preliminary data.</text>
</comment>
<protein>
    <recommendedName>
        <fullName evidence="2">Ribosomal protein bL31m N-terminal domain-containing protein</fullName>
    </recommendedName>
</protein>
<dbReference type="InterPro" id="IPR048874">
    <property type="entry name" value="Ribosomal_bL31m_N"/>
</dbReference>
<dbReference type="EMBL" id="QEAP01000081">
    <property type="protein sequence ID" value="TPX75433.1"/>
    <property type="molecule type" value="Genomic_DNA"/>
</dbReference>
<dbReference type="AlphaFoldDB" id="A0A507FGP4"/>
<feature type="region of interest" description="Disordered" evidence="1">
    <location>
        <begin position="98"/>
        <end position="118"/>
    </location>
</feature>
<feature type="domain" description="Ribosomal protein bL31m N-terminal" evidence="2">
    <location>
        <begin position="17"/>
        <end position="57"/>
    </location>
</feature>
<dbReference type="GO" id="GO:0003735">
    <property type="term" value="F:structural constituent of ribosome"/>
    <property type="evidence" value="ECO:0007669"/>
    <property type="project" value="InterPro"/>
</dbReference>
<reference evidence="3 4" key="1">
    <citation type="journal article" date="2019" name="Sci. Rep.">
        <title>Comparative genomics of chytrid fungi reveal insights into the obligate biotrophic and pathogenic lifestyle of Synchytrium endobioticum.</title>
        <authorList>
            <person name="van de Vossenberg B.T.L.H."/>
            <person name="Warris S."/>
            <person name="Nguyen H.D.T."/>
            <person name="van Gent-Pelzer M.P.E."/>
            <person name="Joly D.L."/>
            <person name="van de Geest H.C."/>
            <person name="Bonants P.J.M."/>
            <person name="Smith D.S."/>
            <person name="Levesque C.A."/>
            <person name="van der Lee T.A.J."/>
        </authorList>
    </citation>
    <scope>NUCLEOTIDE SEQUENCE [LARGE SCALE GENOMIC DNA]</scope>
    <source>
        <strain evidence="3 4">CBS 675.73</strain>
    </source>
</reference>
<dbReference type="GO" id="GO:0032543">
    <property type="term" value="P:mitochondrial translation"/>
    <property type="evidence" value="ECO:0007669"/>
    <property type="project" value="InterPro"/>
</dbReference>
<sequence>MPRISSLITVPKSPSPHFFYQRVVHSDGSSFVMRTTTPKALLQLTKDTRNHILWNPANNIVDDRTGELSKFTSRFGDLSSFDDLALDASAFNAVPKKKVVPPKPAAGGGAAAAPKKKK</sequence>
<dbReference type="GO" id="GO:0005762">
    <property type="term" value="C:mitochondrial large ribosomal subunit"/>
    <property type="evidence" value="ECO:0007669"/>
    <property type="project" value="InterPro"/>
</dbReference>
<name>A0A507FGP4_9FUNG</name>
<gene>
    <name evidence="3" type="ORF">CcCBS67573_g03308</name>
</gene>
<dbReference type="PANTHER" id="PTHR28174">
    <property type="entry name" value="54S RIBOSOMAL PROTEIN L36, MITOCHONDRIAL"/>
    <property type="match status" value="1"/>
</dbReference>